<evidence type="ECO:0000313" key="6">
    <source>
        <dbReference type="Proteomes" id="UP000027361"/>
    </source>
</evidence>
<dbReference type="FunCoup" id="A0A066WKT3">
    <property type="interactions" value="227"/>
</dbReference>
<dbReference type="SUPFAM" id="SSF53590">
    <property type="entry name" value="Nucleoside hydrolase"/>
    <property type="match status" value="1"/>
</dbReference>
<gene>
    <name evidence="5" type="ORF">K437DRAFT_230798</name>
</gene>
<evidence type="ECO:0000256" key="2">
    <source>
        <dbReference type="ARBA" id="ARBA00022801"/>
    </source>
</evidence>
<evidence type="ECO:0000256" key="3">
    <source>
        <dbReference type="ARBA" id="ARBA00023295"/>
    </source>
</evidence>
<dbReference type="RefSeq" id="XP_013246027.1">
    <property type="nucleotide sequence ID" value="XM_013390573.1"/>
</dbReference>
<feature type="domain" description="Inosine/uridine-preferring nucleoside hydrolase" evidence="4">
    <location>
        <begin position="7"/>
        <end position="347"/>
    </location>
</feature>
<dbReference type="PANTHER" id="PTHR12304:SF56">
    <property type="entry name" value="HYDROLASE, PUTATIVE (AFU_ORTHOLOGUE AFUA_1G11790)-RELATED"/>
    <property type="match status" value="1"/>
</dbReference>
<organism evidence="5 6">
    <name type="scientific">Tilletiaria anomala (strain ATCC 24038 / CBS 436.72 / UBC 951)</name>
    <dbReference type="NCBI Taxonomy" id="1037660"/>
    <lineage>
        <taxon>Eukaryota</taxon>
        <taxon>Fungi</taxon>
        <taxon>Dikarya</taxon>
        <taxon>Basidiomycota</taxon>
        <taxon>Ustilaginomycotina</taxon>
        <taxon>Exobasidiomycetes</taxon>
        <taxon>Georgefischeriales</taxon>
        <taxon>Tilletiariaceae</taxon>
        <taxon>Tilletiaria</taxon>
    </lineage>
</organism>
<dbReference type="STRING" id="1037660.A0A066WKT3"/>
<dbReference type="InParanoid" id="A0A066WKT3"/>
<dbReference type="InterPro" id="IPR001910">
    <property type="entry name" value="Inosine/uridine_hydrolase_dom"/>
</dbReference>
<dbReference type="PANTHER" id="PTHR12304">
    <property type="entry name" value="INOSINE-URIDINE PREFERRING NUCLEOSIDE HYDROLASE"/>
    <property type="match status" value="1"/>
</dbReference>
<reference evidence="5 6" key="1">
    <citation type="submission" date="2014-05" db="EMBL/GenBank/DDBJ databases">
        <title>Draft genome sequence of a rare smut relative, Tilletiaria anomala UBC 951.</title>
        <authorList>
            <consortium name="DOE Joint Genome Institute"/>
            <person name="Toome M."/>
            <person name="Kuo A."/>
            <person name="Henrissat B."/>
            <person name="Lipzen A."/>
            <person name="Tritt A."/>
            <person name="Yoshinaga Y."/>
            <person name="Zane M."/>
            <person name="Barry K."/>
            <person name="Grigoriev I.V."/>
            <person name="Spatafora J.W."/>
            <person name="Aimea M.C."/>
        </authorList>
    </citation>
    <scope>NUCLEOTIDE SEQUENCE [LARGE SCALE GENOMIC DNA]</scope>
    <source>
        <strain evidence="5 6">UBC 951</strain>
    </source>
</reference>
<evidence type="ECO:0000256" key="1">
    <source>
        <dbReference type="ARBA" id="ARBA00009176"/>
    </source>
</evidence>
<name>A0A066WKT3_TILAU</name>
<dbReference type="Gene3D" id="3.90.245.10">
    <property type="entry name" value="Ribonucleoside hydrolase-like"/>
    <property type="match status" value="1"/>
</dbReference>
<accession>A0A066WKT3</accession>
<dbReference type="OMA" id="RNVVSMF"/>
<sequence>MSPPRKLIIDTDPGVDDILSIVLALASEEVEIAALTLTFGNTTLDYALSNVLRLGGVLKEHLESDERPRTQELLQRSVGPSARKIPVYSGATGPLAGNAFTASYFHGRDGLSSVSFLPGDPFPEPKEDFHPFQPVDPSSKDACDAILDILAAEPPGTVYIAAVGPLTNLALAWQKDPKTFAKVGQIAVMGGALDHAGNTTPTSEFNFFADPYAAAVLLEIPRMHPSLNGQPLPIHLLPLDITHQHLVPFSQLVKSQSTLSSASPLSRFVSAFLSQPRTVMNSFAPPDAFDPQLHDNFIAHDPLAVAYAIFGSMPGWQTQERVFKMEIDGSITRGMCVIDRRGYHKSSAGENQAMKDLKQNGSIKKPLVEQDGDSSPFPIKVVVASPGSKWFADTFLSRLTL</sequence>
<dbReference type="InterPro" id="IPR023186">
    <property type="entry name" value="IUNH"/>
</dbReference>
<dbReference type="OrthoDB" id="5783963at2759"/>
<comment type="caution">
    <text evidence="5">The sequence shown here is derived from an EMBL/GenBank/DDBJ whole genome shotgun (WGS) entry which is preliminary data.</text>
</comment>
<keyword evidence="6" id="KW-1185">Reference proteome</keyword>
<proteinExistence type="inferred from homology"/>
<dbReference type="HOGENOM" id="CLU_036838_9_2_1"/>
<keyword evidence="3" id="KW-0326">Glycosidase</keyword>
<comment type="similarity">
    <text evidence="1">Belongs to the IUNH family.</text>
</comment>
<dbReference type="InterPro" id="IPR036452">
    <property type="entry name" value="Ribo_hydro-like"/>
</dbReference>
<keyword evidence="2 5" id="KW-0378">Hydrolase</keyword>
<dbReference type="GO" id="GO:0005829">
    <property type="term" value="C:cytosol"/>
    <property type="evidence" value="ECO:0007669"/>
    <property type="project" value="TreeGrafter"/>
</dbReference>
<evidence type="ECO:0000259" key="4">
    <source>
        <dbReference type="Pfam" id="PF01156"/>
    </source>
</evidence>
<protein>
    <submittedName>
        <fullName evidence="5">Nucleoside hydrolase</fullName>
    </submittedName>
</protein>
<evidence type="ECO:0000313" key="5">
    <source>
        <dbReference type="EMBL" id="KDN53188.1"/>
    </source>
</evidence>
<dbReference type="Pfam" id="PF01156">
    <property type="entry name" value="IU_nuc_hydro"/>
    <property type="match status" value="1"/>
</dbReference>
<dbReference type="GeneID" id="25262763"/>
<dbReference type="EMBL" id="JMSN01000003">
    <property type="protein sequence ID" value="KDN53188.1"/>
    <property type="molecule type" value="Genomic_DNA"/>
</dbReference>
<dbReference type="AlphaFoldDB" id="A0A066WKT3"/>
<dbReference type="Proteomes" id="UP000027361">
    <property type="component" value="Unassembled WGS sequence"/>
</dbReference>
<dbReference type="GO" id="GO:0008477">
    <property type="term" value="F:purine nucleosidase activity"/>
    <property type="evidence" value="ECO:0007669"/>
    <property type="project" value="TreeGrafter"/>
</dbReference>
<dbReference type="GO" id="GO:0006152">
    <property type="term" value="P:purine nucleoside catabolic process"/>
    <property type="evidence" value="ECO:0007669"/>
    <property type="project" value="TreeGrafter"/>
</dbReference>